<dbReference type="STRING" id="457427.SSOG_05190"/>
<reference evidence="1 2" key="1">
    <citation type="submission" date="2009-02" db="EMBL/GenBank/DDBJ databases">
        <title>Annotation of Streptomyces hygroscopicus strain ATCC 53653.</title>
        <authorList>
            <consortium name="The Broad Institute Genome Sequencing Platform"/>
            <consortium name="Broad Institute Microbial Sequencing Center"/>
            <person name="Fischbach M."/>
            <person name="Godfrey P."/>
            <person name="Ward D."/>
            <person name="Young S."/>
            <person name="Zeng Q."/>
            <person name="Koehrsen M."/>
            <person name="Alvarado L."/>
            <person name="Berlin A.M."/>
            <person name="Bochicchio J."/>
            <person name="Borenstein D."/>
            <person name="Chapman S.B."/>
            <person name="Chen Z."/>
            <person name="Engels R."/>
            <person name="Freedman E."/>
            <person name="Gellesch M."/>
            <person name="Goldberg J."/>
            <person name="Griggs A."/>
            <person name="Gujja S."/>
            <person name="Heilman E.R."/>
            <person name="Heiman D.I."/>
            <person name="Hepburn T.A."/>
            <person name="Howarth C."/>
            <person name="Jen D."/>
            <person name="Larson L."/>
            <person name="Lewis B."/>
            <person name="Mehta T."/>
            <person name="Park D."/>
            <person name="Pearson M."/>
            <person name="Richards J."/>
            <person name="Roberts A."/>
            <person name="Saif S."/>
            <person name="Shea T.D."/>
            <person name="Shenoy N."/>
            <person name="Sisk P."/>
            <person name="Stolte C."/>
            <person name="Sykes S.N."/>
            <person name="Thomson T."/>
            <person name="Walk T."/>
            <person name="White J."/>
            <person name="Yandava C."/>
            <person name="Straight P."/>
            <person name="Clardy J."/>
            <person name="Hung D."/>
            <person name="Kolter R."/>
            <person name="Mekalanos J."/>
            <person name="Walker S."/>
            <person name="Walsh C.T."/>
            <person name="Wieland-Brown L.C."/>
            <person name="Haas B."/>
            <person name="Nusbaum C."/>
            <person name="Birren B."/>
        </authorList>
    </citation>
    <scope>NUCLEOTIDE SEQUENCE [LARGE SCALE GENOMIC DNA]</scope>
    <source>
        <strain evidence="1 2">ATCC 53653</strain>
    </source>
</reference>
<gene>
    <name evidence="1" type="ORF">SSOG_05190</name>
</gene>
<sequence length="87" mass="10090">MVMPGQRKRKQRRQRRQEFAAGAGRWEVIFETQDADEWRARLARMRAGSEPVDWSSVRVDTLCGRATRPTTYRLSRFVPSVPGEPEA</sequence>
<organism evidence="1 2">
    <name type="scientific">Streptomyces himastatinicus ATCC 53653</name>
    <dbReference type="NCBI Taxonomy" id="457427"/>
    <lineage>
        <taxon>Bacteria</taxon>
        <taxon>Bacillati</taxon>
        <taxon>Actinomycetota</taxon>
        <taxon>Actinomycetes</taxon>
        <taxon>Kitasatosporales</taxon>
        <taxon>Streptomycetaceae</taxon>
        <taxon>Streptomyces</taxon>
        <taxon>Streptomyces violaceusniger group</taxon>
    </lineage>
</organism>
<dbReference type="EMBL" id="GG657754">
    <property type="protein sequence ID" value="EFL25476.1"/>
    <property type="molecule type" value="Genomic_DNA"/>
</dbReference>
<proteinExistence type="predicted"/>
<evidence type="ECO:0000313" key="2">
    <source>
        <dbReference type="Proteomes" id="UP000003963"/>
    </source>
</evidence>
<protein>
    <submittedName>
        <fullName evidence="1">Uncharacterized protein</fullName>
    </submittedName>
</protein>
<evidence type="ECO:0000313" key="1">
    <source>
        <dbReference type="EMBL" id="EFL25476.1"/>
    </source>
</evidence>
<accession>D9WIB8</accession>
<dbReference type="Proteomes" id="UP000003963">
    <property type="component" value="Unassembled WGS sequence"/>
</dbReference>
<dbReference type="AlphaFoldDB" id="D9WIB8"/>
<dbReference type="HOGENOM" id="CLU_161425_0_0_11"/>
<keyword evidence="2" id="KW-1185">Reference proteome</keyword>
<name>D9WIB8_9ACTN</name>